<comment type="caution">
    <text evidence="2">The sequence shown here is derived from an EMBL/GenBank/DDBJ whole genome shotgun (WGS) entry which is preliminary data.</text>
</comment>
<reference evidence="3" key="1">
    <citation type="journal article" date="2020" name="Stud. Mycol.">
        <title>101 Dothideomycetes genomes: A test case for predicting lifestyles and emergence of pathogens.</title>
        <authorList>
            <person name="Haridas S."/>
            <person name="Albert R."/>
            <person name="Binder M."/>
            <person name="Bloem J."/>
            <person name="LaButti K."/>
            <person name="Salamov A."/>
            <person name="Andreopoulos B."/>
            <person name="Baker S."/>
            <person name="Barry K."/>
            <person name="Bills G."/>
            <person name="Bluhm B."/>
            <person name="Cannon C."/>
            <person name="Castanera R."/>
            <person name="Culley D."/>
            <person name="Daum C."/>
            <person name="Ezra D."/>
            <person name="Gonzalez J."/>
            <person name="Henrissat B."/>
            <person name="Kuo A."/>
            <person name="Liang C."/>
            <person name="Lipzen A."/>
            <person name="Lutzoni F."/>
            <person name="Magnuson J."/>
            <person name="Mondo S."/>
            <person name="Nolan M."/>
            <person name="Ohm R."/>
            <person name="Pangilinan J."/>
            <person name="Park H.-J."/>
            <person name="Ramirez L."/>
            <person name="Alfaro M."/>
            <person name="Sun H."/>
            <person name="Tritt A."/>
            <person name="Yoshinaga Y."/>
            <person name="Zwiers L.-H."/>
            <person name="Turgeon B."/>
            <person name="Goodwin S."/>
            <person name="Spatafora J."/>
            <person name="Crous P."/>
            <person name="Grigoriev I."/>
        </authorList>
    </citation>
    <scope>NUCLEOTIDE SEQUENCE [LARGE SCALE GENOMIC DNA]</scope>
    <source>
        <strain evidence="3">CBS 304.66</strain>
    </source>
</reference>
<feature type="compositionally biased region" description="Low complexity" evidence="1">
    <location>
        <begin position="192"/>
        <end position="210"/>
    </location>
</feature>
<feature type="compositionally biased region" description="Low complexity" evidence="1">
    <location>
        <begin position="379"/>
        <end position="392"/>
    </location>
</feature>
<keyword evidence="3" id="KW-1185">Reference proteome</keyword>
<dbReference type="GO" id="GO:0000329">
    <property type="term" value="C:fungal-type vacuole membrane"/>
    <property type="evidence" value="ECO:0007669"/>
    <property type="project" value="TreeGrafter"/>
</dbReference>
<dbReference type="GO" id="GO:0031929">
    <property type="term" value="P:TOR signaling"/>
    <property type="evidence" value="ECO:0007669"/>
    <property type="project" value="InterPro"/>
</dbReference>
<protein>
    <submittedName>
        <fullName evidence="2">Uncharacterized protein</fullName>
    </submittedName>
</protein>
<gene>
    <name evidence="2" type="ORF">CC78DRAFT_290187</name>
</gene>
<evidence type="ECO:0000313" key="3">
    <source>
        <dbReference type="Proteomes" id="UP000800093"/>
    </source>
</evidence>
<name>A0A9P4N7W4_9PLEO</name>
<feature type="compositionally biased region" description="Basic and acidic residues" evidence="1">
    <location>
        <begin position="535"/>
        <end position="559"/>
    </location>
</feature>
<dbReference type="GO" id="GO:0031931">
    <property type="term" value="C:TORC1 complex"/>
    <property type="evidence" value="ECO:0007669"/>
    <property type="project" value="InterPro"/>
</dbReference>
<dbReference type="InterPro" id="IPR018857">
    <property type="entry name" value="TORC1_cplx_su_TCO89"/>
</dbReference>
<dbReference type="Pfam" id="PF10452">
    <property type="entry name" value="TCO89"/>
    <property type="match status" value="1"/>
</dbReference>
<feature type="compositionally biased region" description="Polar residues" evidence="1">
    <location>
        <begin position="282"/>
        <end position="300"/>
    </location>
</feature>
<dbReference type="AlphaFoldDB" id="A0A9P4N7W4"/>
<feature type="compositionally biased region" description="Polar residues" evidence="1">
    <location>
        <begin position="348"/>
        <end position="361"/>
    </location>
</feature>
<feature type="compositionally biased region" description="Acidic residues" evidence="1">
    <location>
        <begin position="181"/>
        <end position="191"/>
    </location>
</feature>
<accession>A0A9P4N7W4</accession>
<sequence>MASSSTDAHSQPRRAAAMARQSSTSSYVSQSPSESHPKAAPHRSQRQHVVGQSRMQRNTSFGKNLNKLNKLTQAPTGDGSAAKHHRRSHSGNSTSAPSSPRPGFKRNASSGGIVRAANHTHTPANLRKNYSSGHLSRQGLSKTVLKSSKSEIAPPKKSLANPGKARYQPEDDPPTVHFDIGSEEGADDGWTEESTSQSPTTTRSNTRSNSVILDPQRAVEQTEMEDKAGESSQAAARHDFARPPTNAISRALPDRSRNTGHTNGGNSHHHSRPPDADMITSRLLQRSSSHNAPPQMSSIEATVISDSHDARILSQSAGSTLVDTPGRDLVSRFMDGDGSAETPKDSSFLPSRNSPQGTGNALNKAKRNKSMPNVAGTDSPSRTQSRRSGTSTPNDLPPSRTQQKLLLQRASSNIEPQKMVPSIIPRATGPQFLQPGLAYAASGEGRLDPRLKQQFDHVATEYKVVRRYRNPLADAILRIEQISGTPRKTRMPRSAGTNGFVSVHGSSSLSTSLNETGVETDGLGNRRSRVSFENGRGRSRDGDMEGRQSFDSDTGRVRNEAEEICRRLWESSEAVEGD</sequence>
<feature type="compositionally biased region" description="Low complexity" evidence="1">
    <location>
        <begin position="22"/>
        <end position="34"/>
    </location>
</feature>
<feature type="compositionally biased region" description="Polar residues" evidence="1">
    <location>
        <begin position="53"/>
        <end position="75"/>
    </location>
</feature>
<evidence type="ECO:0000313" key="2">
    <source>
        <dbReference type="EMBL" id="KAF2263111.1"/>
    </source>
</evidence>
<dbReference type="PANTHER" id="PTHR22794:SF2">
    <property type="entry name" value="THAP DOMAIN-CONTAINING PROTEIN 11"/>
    <property type="match status" value="1"/>
</dbReference>
<evidence type="ECO:0000256" key="1">
    <source>
        <dbReference type="SAM" id="MobiDB-lite"/>
    </source>
</evidence>
<dbReference type="OrthoDB" id="5430106at2759"/>
<feature type="region of interest" description="Disordered" evidence="1">
    <location>
        <begin position="503"/>
        <end position="559"/>
    </location>
</feature>
<dbReference type="Proteomes" id="UP000800093">
    <property type="component" value="Unassembled WGS sequence"/>
</dbReference>
<feature type="region of interest" description="Disordered" evidence="1">
    <location>
        <begin position="315"/>
        <end position="400"/>
    </location>
</feature>
<organism evidence="2 3">
    <name type="scientific">Lojkania enalia</name>
    <dbReference type="NCBI Taxonomy" id="147567"/>
    <lineage>
        <taxon>Eukaryota</taxon>
        <taxon>Fungi</taxon>
        <taxon>Dikarya</taxon>
        <taxon>Ascomycota</taxon>
        <taxon>Pezizomycotina</taxon>
        <taxon>Dothideomycetes</taxon>
        <taxon>Pleosporomycetidae</taxon>
        <taxon>Pleosporales</taxon>
        <taxon>Pleosporales incertae sedis</taxon>
        <taxon>Lojkania</taxon>
    </lineage>
</organism>
<feature type="region of interest" description="Disordered" evidence="1">
    <location>
        <begin position="1"/>
        <end position="303"/>
    </location>
</feature>
<dbReference type="EMBL" id="ML986631">
    <property type="protein sequence ID" value="KAF2263111.1"/>
    <property type="molecule type" value="Genomic_DNA"/>
</dbReference>
<feature type="compositionally biased region" description="Polar residues" evidence="1">
    <location>
        <begin position="119"/>
        <end position="147"/>
    </location>
</feature>
<dbReference type="PANTHER" id="PTHR22794">
    <property type="entry name" value="THAP DOMAIN PROTEIN 11"/>
    <property type="match status" value="1"/>
</dbReference>
<proteinExistence type="predicted"/>